<gene>
    <name evidence="2" type="ORF">Pme01_12310</name>
</gene>
<dbReference type="AlphaFoldDB" id="A0A8J3WZT7"/>
<keyword evidence="1" id="KW-0472">Membrane</keyword>
<dbReference type="EMBL" id="BOON01000010">
    <property type="protein sequence ID" value="GII21634.1"/>
    <property type="molecule type" value="Genomic_DNA"/>
</dbReference>
<protein>
    <recommendedName>
        <fullName evidence="4">Heavy metal transporter</fullName>
    </recommendedName>
</protein>
<reference evidence="2" key="1">
    <citation type="submission" date="2021-01" db="EMBL/GenBank/DDBJ databases">
        <title>Whole genome shotgun sequence of Planosporangium mesophilum NBRC 109066.</title>
        <authorList>
            <person name="Komaki H."/>
            <person name="Tamura T."/>
        </authorList>
    </citation>
    <scope>NUCLEOTIDE SEQUENCE</scope>
    <source>
        <strain evidence="2">NBRC 109066</strain>
    </source>
</reference>
<feature type="transmembrane region" description="Helical" evidence="1">
    <location>
        <begin position="7"/>
        <end position="27"/>
    </location>
</feature>
<evidence type="ECO:0000313" key="2">
    <source>
        <dbReference type="EMBL" id="GII21634.1"/>
    </source>
</evidence>
<keyword evidence="1" id="KW-1133">Transmembrane helix</keyword>
<evidence type="ECO:0008006" key="4">
    <source>
        <dbReference type="Google" id="ProtNLM"/>
    </source>
</evidence>
<accession>A0A8J3WZT7</accession>
<keyword evidence="3" id="KW-1185">Reference proteome</keyword>
<evidence type="ECO:0000256" key="1">
    <source>
        <dbReference type="SAM" id="Phobius"/>
    </source>
</evidence>
<dbReference type="Proteomes" id="UP000599074">
    <property type="component" value="Unassembled WGS sequence"/>
</dbReference>
<comment type="caution">
    <text evidence="2">The sequence shown here is derived from an EMBL/GenBank/DDBJ whole genome shotgun (WGS) entry which is preliminary data.</text>
</comment>
<evidence type="ECO:0000313" key="3">
    <source>
        <dbReference type="Proteomes" id="UP000599074"/>
    </source>
</evidence>
<keyword evidence="1" id="KW-0812">Transmembrane</keyword>
<dbReference type="RefSeq" id="WP_373315457.1">
    <property type="nucleotide sequence ID" value="NZ_BOON01000010.1"/>
</dbReference>
<proteinExistence type="predicted"/>
<dbReference type="PROSITE" id="PS51257">
    <property type="entry name" value="PROKAR_LIPOPROTEIN"/>
    <property type="match status" value="1"/>
</dbReference>
<sequence length="289" mass="30329">MALRIRTVVVVLLVTVVVIGLGCYGALRLLMPAALQPSPPQPVCVARADGEARLEPEQMANAATIAAVGMRRRLPVRAVQIALATAMQESHLRNLAGGDRDSIGLFQQRPSQGWGRPEQLADPRFAAGAFYGALVKLRGWQQMDMGDAAQAVQRSAFPDAYDQWVESSGVLARALYGAGDGAVACTVTAGSQPRGPAAVDALTAALRADWGEVGLTAGPAATELTVRPADAVAAWRYAYWIVSHAQEHGVEEVRVGGLVWQATAGRWSGPSAAPPPTTGASVVARLHRG</sequence>
<organism evidence="2 3">
    <name type="scientific">Planosporangium mesophilum</name>
    <dbReference type="NCBI Taxonomy" id="689768"/>
    <lineage>
        <taxon>Bacteria</taxon>
        <taxon>Bacillati</taxon>
        <taxon>Actinomycetota</taxon>
        <taxon>Actinomycetes</taxon>
        <taxon>Micromonosporales</taxon>
        <taxon>Micromonosporaceae</taxon>
        <taxon>Planosporangium</taxon>
    </lineage>
</organism>
<name>A0A8J3WZT7_9ACTN</name>